<feature type="compositionally biased region" description="Polar residues" evidence="1">
    <location>
        <begin position="150"/>
        <end position="159"/>
    </location>
</feature>
<dbReference type="Proteomes" id="UP000254107">
    <property type="component" value="Unassembled WGS sequence"/>
</dbReference>
<accession>A0A378QLK4</accession>
<evidence type="ECO:0000256" key="1">
    <source>
        <dbReference type="SAM" id="MobiDB-lite"/>
    </source>
</evidence>
<feature type="region of interest" description="Disordered" evidence="1">
    <location>
        <begin position="180"/>
        <end position="208"/>
    </location>
</feature>
<organism evidence="2 3">
    <name type="scientific">Moraxella lacunata</name>
    <dbReference type="NCBI Taxonomy" id="477"/>
    <lineage>
        <taxon>Bacteria</taxon>
        <taxon>Pseudomonadati</taxon>
        <taxon>Pseudomonadota</taxon>
        <taxon>Gammaproteobacteria</taxon>
        <taxon>Moraxellales</taxon>
        <taxon>Moraxellaceae</taxon>
        <taxon>Moraxella</taxon>
    </lineage>
</organism>
<proteinExistence type="predicted"/>
<gene>
    <name evidence="2" type="ORF">NCTC7911_01603</name>
</gene>
<feature type="compositionally biased region" description="Polar residues" evidence="1">
    <location>
        <begin position="180"/>
        <end position="192"/>
    </location>
</feature>
<sequence length="230" mass="26299">MKNPTSRTANRTIDVIFVHPKYRSYVIWHDGVFYQLTRMNLTQKAWDRRVVYDGLPDEIFVAKESCEQGETDERTWQELGLNVVKLPDELHSITASKFLAWWTVNRYGFWHAKDVKDVSDKGVQNQPESMAKQKPQQKIEHEVGVKPQVSAGNTQQSAMDNKIGKNSDMMDNVAQTNQASQVNQTLTEQAQMQAPPKPTHKPHKPLEQLSGDDIFDALLDDLVDEVSHLK</sequence>
<dbReference type="GeneID" id="302270180"/>
<name>A0A378QLK4_MORLA</name>
<reference evidence="2 3" key="1">
    <citation type="submission" date="2018-06" db="EMBL/GenBank/DDBJ databases">
        <authorList>
            <consortium name="Pathogen Informatics"/>
            <person name="Doyle S."/>
        </authorList>
    </citation>
    <scope>NUCLEOTIDE SEQUENCE [LARGE SCALE GENOMIC DNA]</scope>
    <source>
        <strain evidence="2 3">NCTC7911</strain>
    </source>
</reference>
<keyword evidence="3" id="KW-1185">Reference proteome</keyword>
<evidence type="ECO:0000313" key="3">
    <source>
        <dbReference type="Proteomes" id="UP000254107"/>
    </source>
</evidence>
<dbReference type="RefSeq" id="WP_147285318.1">
    <property type="nucleotide sequence ID" value="NZ_UGQC01000001.1"/>
</dbReference>
<feature type="region of interest" description="Disordered" evidence="1">
    <location>
        <begin position="120"/>
        <end position="168"/>
    </location>
</feature>
<evidence type="ECO:0000313" key="2">
    <source>
        <dbReference type="EMBL" id="STZ00213.1"/>
    </source>
</evidence>
<dbReference type="EMBL" id="UGQC01000001">
    <property type="protein sequence ID" value="STZ00213.1"/>
    <property type="molecule type" value="Genomic_DNA"/>
</dbReference>
<protein>
    <submittedName>
        <fullName evidence="2">Uncharacterized protein</fullName>
    </submittedName>
</protein>
<dbReference type="AlphaFoldDB" id="A0A378QLK4"/>